<dbReference type="EMBL" id="JAPNKE010000002">
    <property type="protein sequence ID" value="MCY1008758.1"/>
    <property type="molecule type" value="Genomic_DNA"/>
</dbReference>
<proteinExistence type="predicted"/>
<feature type="region of interest" description="Disordered" evidence="1">
    <location>
        <begin position="132"/>
        <end position="159"/>
    </location>
</feature>
<evidence type="ECO:0008006" key="4">
    <source>
        <dbReference type="Google" id="ProtNLM"/>
    </source>
</evidence>
<protein>
    <recommendedName>
        <fullName evidence="4">DUF4129 domain-containing protein</fullName>
    </recommendedName>
</protein>
<evidence type="ECO:0000313" key="3">
    <source>
        <dbReference type="Proteomes" id="UP001150924"/>
    </source>
</evidence>
<organism evidence="2 3">
    <name type="scientific">Nannocystis pusilla</name>
    <dbReference type="NCBI Taxonomy" id="889268"/>
    <lineage>
        <taxon>Bacteria</taxon>
        <taxon>Pseudomonadati</taxon>
        <taxon>Myxococcota</taxon>
        <taxon>Polyangia</taxon>
        <taxon>Nannocystales</taxon>
        <taxon>Nannocystaceae</taxon>
        <taxon>Nannocystis</taxon>
    </lineage>
</organism>
<dbReference type="AlphaFoldDB" id="A0A9X3J084"/>
<evidence type="ECO:0000313" key="2">
    <source>
        <dbReference type="EMBL" id="MCY1008758.1"/>
    </source>
</evidence>
<name>A0A9X3J084_9BACT</name>
<keyword evidence="3" id="KW-1185">Reference proteome</keyword>
<accession>A0A9X3J084</accession>
<comment type="caution">
    <text evidence="2">The sequence shown here is derived from an EMBL/GenBank/DDBJ whole genome shotgun (WGS) entry which is preliminary data.</text>
</comment>
<dbReference type="Proteomes" id="UP001150924">
    <property type="component" value="Unassembled WGS sequence"/>
</dbReference>
<reference evidence="2" key="1">
    <citation type="submission" date="2022-11" db="EMBL/GenBank/DDBJ databases">
        <title>Minimal conservation of predation-associated metabolite biosynthetic gene clusters underscores biosynthetic potential of Myxococcota including descriptions for ten novel species: Archangium lansinium sp. nov., Myxococcus landrumus sp. nov., Nannocystis bai.</title>
        <authorList>
            <person name="Ahearne A."/>
            <person name="Stevens C."/>
            <person name="Phillips K."/>
        </authorList>
    </citation>
    <scope>NUCLEOTIDE SEQUENCE</scope>
    <source>
        <strain evidence="2">Na p29</strain>
    </source>
</reference>
<dbReference type="RefSeq" id="WP_267771368.1">
    <property type="nucleotide sequence ID" value="NZ_JAPNKE010000002.1"/>
</dbReference>
<gene>
    <name evidence="2" type="ORF">OV079_25010</name>
</gene>
<sequence>MAGAPVLLALGTAANALWRRFGPDEHSQAAAARAAKQRELLAQAERGLASGDGFYPALAQLLQAAAVERAGPEGEGLPRHALLALLARKGVSSADCDRLRDLLDRCDAARFGSRGESASEREVALRTTRELLTSSTALKPGAPVRPPRNSQSEDRPHRP</sequence>
<evidence type="ECO:0000256" key="1">
    <source>
        <dbReference type="SAM" id="MobiDB-lite"/>
    </source>
</evidence>